<feature type="compositionally biased region" description="Acidic residues" evidence="1">
    <location>
        <begin position="124"/>
        <end position="144"/>
    </location>
</feature>
<keyword evidence="3" id="KW-1185">Reference proteome</keyword>
<feature type="compositionally biased region" description="Pro residues" evidence="1">
    <location>
        <begin position="379"/>
        <end position="390"/>
    </location>
</feature>
<evidence type="ECO:0000313" key="2">
    <source>
        <dbReference type="EMBL" id="GLB42515.1"/>
    </source>
</evidence>
<proteinExistence type="predicted"/>
<sequence>MSCYYNEDIPYDDDYGYYSEPAYSVDASYGGYADYAEPVYHEDTSYGGYADHPELTDHDDTPPDPEYYQDSSIYPDEDSRVHLEGLVEEAGEFDGDFYGEFDEGNIDFGEEIDDEAHTTPLTNIDDDSDPFDAEDPYPDDDFPPDPEWHPNHQFDTSTLHSAYRNAWDTNPLSTLHHTNVEPEANVDEDAGAACHVDEEWAATGKTWLQQTTDWRQRTGDQEAADEEQVEDIQTVINPSFIIPPFRPRIPAPPPLPNRLYAISAGPPVREIRTVINPAFIIPPFRPRIPAPSPPPSRLHDPVMHTPRPPDVRPPNPRPPTPNINRQRCHSPQVPPHRKHPPPPHALHPHNTRLTRELSSRNPRQLHHPPRIPPHRKHPPPPNQPHPPSPQPAGQRSFDTFQQPSRPPRVRPRRKHPPFYDISHSTKATRPRHSHGAERRITNKMARTLHNPIPHSILHH</sequence>
<comment type="caution">
    <text evidence="2">The sequence shown here is derived from an EMBL/GenBank/DDBJ whole genome shotgun (WGS) entry which is preliminary data.</text>
</comment>
<feature type="region of interest" description="Disordered" evidence="1">
    <location>
        <begin position="42"/>
        <end position="68"/>
    </location>
</feature>
<feature type="compositionally biased region" description="Basic and acidic residues" evidence="1">
    <location>
        <begin position="51"/>
        <end position="61"/>
    </location>
</feature>
<organism evidence="2 3">
    <name type="scientific">Lyophyllum shimeji</name>
    <name type="common">Hon-shimeji</name>
    <name type="synonym">Tricholoma shimeji</name>
    <dbReference type="NCBI Taxonomy" id="47721"/>
    <lineage>
        <taxon>Eukaryota</taxon>
        <taxon>Fungi</taxon>
        <taxon>Dikarya</taxon>
        <taxon>Basidiomycota</taxon>
        <taxon>Agaricomycotina</taxon>
        <taxon>Agaricomycetes</taxon>
        <taxon>Agaricomycetidae</taxon>
        <taxon>Agaricales</taxon>
        <taxon>Tricholomatineae</taxon>
        <taxon>Lyophyllaceae</taxon>
        <taxon>Lyophyllum</taxon>
    </lineage>
</organism>
<feature type="compositionally biased region" description="Basic residues" evidence="1">
    <location>
        <begin position="407"/>
        <end position="416"/>
    </location>
</feature>
<feature type="compositionally biased region" description="Pro residues" evidence="1">
    <location>
        <begin position="311"/>
        <end position="321"/>
    </location>
</feature>
<protein>
    <submittedName>
        <fullName evidence="2">Uncharacterized protein</fullName>
    </submittedName>
</protein>
<feature type="compositionally biased region" description="Basic and acidic residues" evidence="1">
    <location>
        <begin position="297"/>
        <end position="310"/>
    </location>
</feature>
<dbReference type="Proteomes" id="UP001063166">
    <property type="component" value="Unassembled WGS sequence"/>
</dbReference>
<reference evidence="2" key="1">
    <citation type="submission" date="2022-07" db="EMBL/GenBank/DDBJ databases">
        <title>The genome of Lyophyllum shimeji provides insight into the initial evolution of ectomycorrhizal fungal genome.</title>
        <authorList>
            <person name="Kobayashi Y."/>
            <person name="Shibata T."/>
            <person name="Hirakawa H."/>
            <person name="Shigenobu S."/>
            <person name="Nishiyama T."/>
            <person name="Yamada A."/>
            <person name="Hasebe M."/>
            <person name="Kawaguchi M."/>
        </authorList>
    </citation>
    <scope>NUCLEOTIDE SEQUENCE</scope>
    <source>
        <strain evidence="2">AT787</strain>
    </source>
</reference>
<feature type="region of interest" description="Disordered" evidence="1">
    <location>
        <begin position="118"/>
        <end position="155"/>
    </location>
</feature>
<evidence type="ECO:0000256" key="1">
    <source>
        <dbReference type="SAM" id="MobiDB-lite"/>
    </source>
</evidence>
<evidence type="ECO:0000313" key="3">
    <source>
        <dbReference type="Proteomes" id="UP001063166"/>
    </source>
</evidence>
<dbReference type="AlphaFoldDB" id="A0A9P3PV06"/>
<feature type="compositionally biased region" description="Basic residues" evidence="1">
    <location>
        <begin position="363"/>
        <end position="378"/>
    </location>
</feature>
<feature type="region of interest" description="Disordered" evidence="1">
    <location>
        <begin position="282"/>
        <end position="436"/>
    </location>
</feature>
<feature type="compositionally biased region" description="Basic residues" evidence="1">
    <location>
        <begin position="335"/>
        <end position="352"/>
    </location>
</feature>
<gene>
    <name evidence="2" type="ORF">LshimejAT787_1105300</name>
</gene>
<accession>A0A9P3PV06</accession>
<feature type="compositionally biased region" description="Pro residues" evidence="1">
    <location>
        <begin position="283"/>
        <end position="296"/>
    </location>
</feature>
<name>A0A9P3PV06_LYOSH</name>
<dbReference type="EMBL" id="BRPK01000011">
    <property type="protein sequence ID" value="GLB42515.1"/>
    <property type="molecule type" value="Genomic_DNA"/>
</dbReference>